<feature type="active site" description="Tele-AMP-histidine intermediate" evidence="2">
    <location>
        <position position="119"/>
    </location>
</feature>
<dbReference type="PANTHER" id="PTHR42997:SF1">
    <property type="entry name" value="AP-4-A PHOSPHORYLASE"/>
    <property type="match status" value="1"/>
</dbReference>
<evidence type="ECO:0000313" key="7">
    <source>
        <dbReference type="Proteomes" id="UP000316674"/>
    </source>
</evidence>
<reference evidence="6 7" key="1">
    <citation type="submission" date="2019-03" db="EMBL/GenBank/DDBJ databases">
        <title>Metabolic potential of uncultured bacteria and archaea associated with petroleum seepage in deep-sea sediments.</title>
        <authorList>
            <person name="Dong X."/>
            <person name="Hubert C."/>
        </authorList>
    </citation>
    <scope>NUCLEOTIDE SEQUENCE [LARGE SCALE GENOMIC DNA]</scope>
    <source>
        <strain evidence="6">E26_bin6</strain>
    </source>
</reference>
<feature type="domain" description="HIT" evidence="5">
    <location>
        <begin position="22"/>
        <end position="132"/>
    </location>
</feature>
<dbReference type="Gene3D" id="3.30.428.10">
    <property type="entry name" value="HIT-like"/>
    <property type="match status" value="1"/>
</dbReference>
<dbReference type="GO" id="GO:0000166">
    <property type="term" value="F:nucleotide binding"/>
    <property type="evidence" value="ECO:0007669"/>
    <property type="project" value="UniProtKB-KW"/>
</dbReference>
<dbReference type="CDD" id="cd01275">
    <property type="entry name" value="FHIT"/>
    <property type="match status" value="1"/>
</dbReference>
<evidence type="ECO:0000259" key="5">
    <source>
        <dbReference type="PROSITE" id="PS51084"/>
    </source>
</evidence>
<organism evidence="6 7">
    <name type="scientific">Aerophobetes bacterium</name>
    <dbReference type="NCBI Taxonomy" id="2030807"/>
    <lineage>
        <taxon>Bacteria</taxon>
        <taxon>Candidatus Aerophobota</taxon>
    </lineage>
</organism>
<evidence type="ECO:0000256" key="1">
    <source>
        <dbReference type="ARBA" id="ARBA00022741"/>
    </source>
</evidence>
<comment type="caution">
    <text evidence="6">The sequence shown here is derived from an EMBL/GenBank/DDBJ whole genome shotgun (WGS) entry which is preliminary data.</text>
</comment>
<sequence length="163" mass="18812">MRRLWAPWRLEYILDEKKKGCIFCEKSKESKDVENYILLRGEKCLVMLNAFPYNNGHLMIIPYRHIGFIEDLEEDETREMMKLLSLMTVLLKKVMSPDGFNVGMNLGDVAGAGIMGHLHLHIVPRWKGDCNFMPVLSDTKVIPEALRQTYQKLKESIDGNLGE</sequence>
<name>A0A523ZGN9_UNCAE</name>
<gene>
    <name evidence="6" type="ORF">E3I16_01590</name>
</gene>
<dbReference type="EMBL" id="SOHY01000099">
    <property type="protein sequence ID" value="TEU02929.1"/>
    <property type="molecule type" value="Genomic_DNA"/>
</dbReference>
<evidence type="ECO:0000256" key="4">
    <source>
        <dbReference type="PROSITE-ProRule" id="PRU00464"/>
    </source>
</evidence>
<feature type="short sequence motif" description="Histidine triad motif" evidence="4">
    <location>
        <begin position="117"/>
        <end position="121"/>
    </location>
</feature>
<dbReference type="InterPro" id="IPR039383">
    <property type="entry name" value="FHIT"/>
</dbReference>
<dbReference type="Proteomes" id="UP000316674">
    <property type="component" value="Unassembled WGS sequence"/>
</dbReference>
<dbReference type="PROSITE" id="PS51084">
    <property type="entry name" value="HIT_2"/>
    <property type="match status" value="1"/>
</dbReference>
<dbReference type="InterPro" id="IPR036265">
    <property type="entry name" value="HIT-like_sf"/>
</dbReference>
<feature type="binding site" evidence="3">
    <location>
        <position position="49"/>
    </location>
    <ligand>
        <name>substrate</name>
    </ligand>
</feature>
<dbReference type="AlphaFoldDB" id="A0A523ZGN9"/>
<proteinExistence type="predicted"/>
<dbReference type="Pfam" id="PF01230">
    <property type="entry name" value="HIT"/>
    <property type="match status" value="1"/>
</dbReference>
<keyword evidence="1" id="KW-0547">Nucleotide-binding</keyword>
<dbReference type="PANTHER" id="PTHR42997">
    <property type="entry name" value="HIT FAMILY HYDROLASE"/>
    <property type="match status" value="1"/>
</dbReference>
<dbReference type="GO" id="GO:0003824">
    <property type="term" value="F:catalytic activity"/>
    <property type="evidence" value="ECO:0007669"/>
    <property type="project" value="InterPro"/>
</dbReference>
<accession>A0A523ZGN9</accession>
<evidence type="ECO:0000256" key="2">
    <source>
        <dbReference type="PIRSR" id="PIRSR639383-1"/>
    </source>
</evidence>
<evidence type="ECO:0000256" key="3">
    <source>
        <dbReference type="PIRSR" id="PIRSR639383-2"/>
    </source>
</evidence>
<protein>
    <submittedName>
        <fullName evidence="6">HIT domain-containing protein</fullName>
    </submittedName>
</protein>
<feature type="binding site" evidence="3">
    <location>
        <position position="121"/>
    </location>
    <ligand>
        <name>substrate</name>
    </ligand>
</feature>
<dbReference type="SUPFAM" id="SSF54197">
    <property type="entry name" value="HIT-like"/>
    <property type="match status" value="1"/>
</dbReference>
<dbReference type="InterPro" id="IPR052908">
    <property type="entry name" value="AP-4-A_phosphorylase"/>
</dbReference>
<evidence type="ECO:0000313" key="6">
    <source>
        <dbReference type="EMBL" id="TEU02929.1"/>
    </source>
</evidence>
<dbReference type="InterPro" id="IPR011146">
    <property type="entry name" value="HIT-like"/>
</dbReference>